<evidence type="ECO:0000313" key="1">
    <source>
        <dbReference type="EMBL" id="MBB3702147.1"/>
    </source>
</evidence>
<dbReference type="AlphaFoldDB" id="A0A7W5ULC6"/>
<dbReference type="Proteomes" id="UP000541425">
    <property type="component" value="Unassembled WGS sequence"/>
</dbReference>
<protein>
    <submittedName>
        <fullName evidence="1">Uncharacterized protein</fullName>
    </submittedName>
</protein>
<sequence length="60" mass="6772">MAIFKVCVATIRASADTIKKPADRIRMSAGTIRKMTSSKYVYMAVLVLETYALRVKTFRV</sequence>
<gene>
    <name evidence="1" type="ORF">FHS60_000600</name>
</gene>
<comment type="caution">
    <text evidence="1">The sequence shown here is derived from an EMBL/GenBank/DDBJ whole genome shotgun (WGS) entry which is preliminary data.</text>
</comment>
<name>A0A7W5ULC6_9BACT</name>
<dbReference type="EMBL" id="JACICA010000002">
    <property type="protein sequence ID" value="MBB3702147.1"/>
    <property type="molecule type" value="Genomic_DNA"/>
</dbReference>
<proteinExistence type="predicted"/>
<reference evidence="1 2" key="1">
    <citation type="submission" date="2020-08" db="EMBL/GenBank/DDBJ databases">
        <title>Genomic Encyclopedia of Type Strains, Phase IV (KMG-IV): sequencing the most valuable type-strain genomes for metagenomic binning, comparative biology and taxonomic classification.</title>
        <authorList>
            <person name="Goeker M."/>
        </authorList>
    </citation>
    <scope>NUCLEOTIDE SEQUENCE [LARGE SCALE GENOMIC DNA]</scope>
    <source>
        <strain evidence="1 2">DSM 22548</strain>
    </source>
</reference>
<evidence type="ECO:0000313" key="2">
    <source>
        <dbReference type="Proteomes" id="UP000541425"/>
    </source>
</evidence>
<organism evidence="1 2">
    <name type="scientific">Alloprevotella rava</name>
    <dbReference type="NCBI Taxonomy" id="671218"/>
    <lineage>
        <taxon>Bacteria</taxon>
        <taxon>Pseudomonadati</taxon>
        <taxon>Bacteroidota</taxon>
        <taxon>Bacteroidia</taxon>
        <taxon>Bacteroidales</taxon>
        <taxon>Prevotellaceae</taxon>
        <taxon>Alloprevotella</taxon>
    </lineage>
</organism>
<accession>A0A7W5ULC6</accession>